<proteinExistence type="predicted"/>
<sequence length="301" mass="31605">MLHVATRAESLGYDAFFLAEGWGHDASVLLAEVATRTSRIWIGTGVLNVWGRSAAQMAMLATSLHEISHGRFVLGMGAGSPALAEGLHDVPFRAPVLRLAAVVRQVRALLDGERVAPAGGGRGLRLAVGPSPVPIMLAGLGPAAIRVCGEVADSWGPFLFPVSALQDGVQLLEDGAIGRTLPQVCPFIPAAVSPDPAEARALASWWVQFYLTSMGPLYATRLRQLGFAAAVDEVMSGTGHTPEVLLDELTLWGAAAAARQGLERWHAAGTDMPIVTLPPNQSVDELDYILDAFAPAVGPSP</sequence>
<name>A0ABY6P345_9NOCA</name>
<dbReference type="SUPFAM" id="SSF51679">
    <property type="entry name" value="Bacterial luciferase-like"/>
    <property type="match status" value="1"/>
</dbReference>
<accession>A0ABY6P345</accession>
<dbReference type="InterPro" id="IPR011251">
    <property type="entry name" value="Luciferase-like_dom"/>
</dbReference>
<dbReference type="PANTHER" id="PTHR43244">
    <property type="match status" value="1"/>
</dbReference>
<dbReference type="RefSeq" id="WP_265384183.1">
    <property type="nucleotide sequence ID" value="NZ_CP110615.1"/>
</dbReference>
<evidence type="ECO:0000259" key="2">
    <source>
        <dbReference type="Pfam" id="PF00296"/>
    </source>
</evidence>
<evidence type="ECO:0000313" key="3">
    <source>
        <dbReference type="EMBL" id="UZJ26079.1"/>
    </source>
</evidence>
<feature type="domain" description="Luciferase-like" evidence="2">
    <location>
        <begin position="3"/>
        <end position="271"/>
    </location>
</feature>
<keyword evidence="1" id="KW-0560">Oxidoreductase</keyword>
<dbReference type="InterPro" id="IPR036661">
    <property type="entry name" value="Luciferase-like_sf"/>
</dbReference>
<dbReference type="InterPro" id="IPR050564">
    <property type="entry name" value="F420-G6PD/mer"/>
</dbReference>
<gene>
    <name evidence="3" type="ORF">RHODO2019_06510</name>
</gene>
<dbReference type="Gene3D" id="3.20.20.30">
    <property type="entry name" value="Luciferase-like domain"/>
    <property type="match status" value="1"/>
</dbReference>
<dbReference type="PANTHER" id="PTHR43244:SF1">
    <property type="entry name" value="5,10-METHYLENETETRAHYDROMETHANOPTERIN REDUCTASE"/>
    <property type="match status" value="1"/>
</dbReference>
<evidence type="ECO:0000313" key="4">
    <source>
        <dbReference type="Proteomes" id="UP001164965"/>
    </source>
</evidence>
<dbReference type="CDD" id="cd01097">
    <property type="entry name" value="Tetrahydromethanopterin_reductase"/>
    <property type="match status" value="1"/>
</dbReference>
<evidence type="ECO:0000256" key="1">
    <source>
        <dbReference type="ARBA" id="ARBA00023002"/>
    </source>
</evidence>
<dbReference type="EMBL" id="CP110615">
    <property type="protein sequence ID" value="UZJ26079.1"/>
    <property type="molecule type" value="Genomic_DNA"/>
</dbReference>
<keyword evidence="4" id="KW-1185">Reference proteome</keyword>
<dbReference type="Proteomes" id="UP001164965">
    <property type="component" value="Chromosome"/>
</dbReference>
<organism evidence="3 4">
    <name type="scientific">Rhodococcus antarcticus</name>
    <dbReference type="NCBI Taxonomy" id="2987751"/>
    <lineage>
        <taxon>Bacteria</taxon>
        <taxon>Bacillati</taxon>
        <taxon>Actinomycetota</taxon>
        <taxon>Actinomycetes</taxon>
        <taxon>Mycobacteriales</taxon>
        <taxon>Nocardiaceae</taxon>
        <taxon>Rhodococcus</taxon>
    </lineage>
</organism>
<dbReference type="Pfam" id="PF00296">
    <property type="entry name" value="Bac_luciferase"/>
    <property type="match status" value="1"/>
</dbReference>
<protein>
    <submittedName>
        <fullName evidence="3">LLM class flavin-dependent oxidoreductase</fullName>
    </submittedName>
</protein>
<reference evidence="3" key="1">
    <citation type="submission" date="2022-10" db="EMBL/GenBank/DDBJ databases">
        <title>Rhodococcus sp.75.</title>
        <authorList>
            <person name="Sun M."/>
        </authorList>
    </citation>
    <scope>NUCLEOTIDE SEQUENCE</scope>
    <source>
        <strain evidence="3">75</strain>
    </source>
</reference>